<name>A0ABY2YQ70_HAEHA</name>
<dbReference type="Proteomes" id="UP000318353">
    <property type="component" value="Unassembled WGS sequence"/>
</dbReference>
<evidence type="ECO:0000313" key="2">
    <source>
        <dbReference type="Proteomes" id="UP000318353"/>
    </source>
</evidence>
<evidence type="ECO:0000313" key="1">
    <source>
        <dbReference type="EMBL" id="TPH07137.1"/>
    </source>
</evidence>
<proteinExistence type="predicted"/>
<protein>
    <submittedName>
        <fullName evidence="1">Phage tail protein</fullName>
    </submittedName>
</protein>
<reference evidence="1 2" key="1">
    <citation type="submission" date="2019-01" db="EMBL/GenBank/DDBJ databases">
        <title>Comparative genomic analysis identifies haemin-independent Haemophilus haemolyticus: a formal re-classification of Haemophilus intermedius.</title>
        <authorList>
            <person name="Harris T.M."/>
            <person name="Price E.P."/>
            <person name="Sarovich D.S."/>
            <person name="Norskov-Lauritsen N."/>
            <person name="Beissbarth J."/>
            <person name="Chang A.B."/>
            <person name="Smith-Vaughan H.C."/>
        </authorList>
    </citation>
    <scope>NUCLEOTIDE SEQUENCE [LARGE SCALE GENOMIC DNA]</scope>
    <source>
        <strain evidence="1 2">CCUG 15949</strain>
    </source>
</reference>
<comment type="caution">
    <text evidence="1">The sequence shown here is derived from an EMBL/GenBank/DDBJ whole genome shotgun (WGS) entry which is preliminary data.</text>
</comment>
<dbReference type="InterPro" id="IPR010265">
    <property type="entry name" value="Phage_lambda_TipM"/>
</dbReference>
<dbReference type="Pfam" id="PF05939">
    <property type="entry name" value="Phage_min_tail"/>
    <property type="match status" value="1"/>
</dbReference>
<keyword evidence="2" id="KW-1185">Reference proteome</keyword>
<sequence length="111" mass="13107">MALKTLSWCPQPKYTVEEEPRRKVINFGDGYQQRMVDGLNPLLRKYSVTYKLKHEEAEKFRNFMKEHGGVHPFYFRDSALNGELVKVICPKFPRQVGKVYTIFTCEFEEVV</sequence>
<dbReference type="EMBL" id="SDPH01000004">
    <property type="protein sequence ID" value="TPH07137.1"/>
    <property type="molecule type" value="Genomic_DNA"/>
</dbReference>
<dbReference type="RefSeq" id="WP_140585862.1">
    <property type="nucleotide sequence ID" value="NZ_SDPH01000004.1"/>
</dbReference>
<accession>A0ABY2YQ70</accession>
<organism evidence="1 2">
    <name type="scientific">Haemophilus haemolyticus</name>
    <dbReference type="NCBI Taxonomy" id="726"/>
    <lineage>
        <taxon>Bacteria</taxon>
        <taxon>Pseudomonadati</taxon>
        <taxon>Pseudomonadota</taxon>
        <taxon>Gammaproteobacteria</taxon>
        <taxon>Pasteurellales</taxon>
        <taxon>Pasteurellaceae</taxon>
        <taxon>Haemophilus</taxon>
    </lineage>
</organism>
<gene>
    <name evidence="1" type="ORF">EUX50_02140</name>
</gene>